<organism evidence="2 3">
    <name type="scientific">Lentisphaera profundi</name>
    <dbReference type="NCBI Taxonomy" id="1658616"/>
    <lineage>
        <taxon>Bacteria</taxon>
        <taxon>Pseudomonadati</taxon>
        <taxon>Lentisphaerota</taxon>
        <taxon>Lentisphaeria</taxon>
        <taxon>Lentisphaerales</taxon>
        <taxon>Lentisphaeraceae</taxon>
        <taxon>Lentisphaera</taxon>
    </lineage>
</organism>
<dbReference type="EMBL" id="CP117811">
    <property type="protein sequence ID" value="WDE96717.1"/>
    <property type="molecule type" value="Genomic_DNA"/>
</dbReference>
<name>A0ABY7VV01_9BACT</name>
<evidence type="ECO:0000313" key="2">
    <source>
        <dbReference type="EMBL" id="WDE96717.1"/>
    </source>
</evidence>
<proteinExistence type="predicted"/>
<evidence type="ECO:0008006" key="4">
    <source>
        <dbReference type="Google" id="ProtNLM"/>
    </source>
</evidence>
<dbReference type="Proteomes" id="UP001214250">
    <property type="component" value="Chromosome 1"/>
</dbReference>
<accession>A0ABY7VV01</accession>
<evidence type="ECO:0000256" key="1">
    <source>
        <dbReference type="SAM" id="MobiDB-lite"/>
    </source>
</evidence>
<protein>
    <recommendedName>
        <fullName evidence="4">PH domain-containing protein</fullName>
    </recommendedName>
</protein>
<keyword evidence="3" id="KW-1185">Reference proteome</keyword>
<gene>
    <name evidence="2" type="ORF">PQO03_01905</name>
</gene>
<feature type="compositionally biased region" description="Basic and acidic residues" evidence="1">
    <location>
        <begin position="30"/>
        <end position="46"/>
    </location>
</feature>
<reference evidence="2 3" key="1">
    <citation type="submission" date="2023-02" db="EMBL/GenBank/DDBJ databases">
        <title>Genome sequence of Lentisphaera profundi SAORIC-696.</title>
        <authorList>
            <person name="Kim e."/>
            <person name="Cho J.-C."/>
            <person name="Choi A."/>
            <person name="Kang I."/>
        </authorList>
    </citation>
    <scope>NUCLEOTIDE SEQUENCE [LARGE SCALE GENOMIC DNA]</scope>
    <source>
        <strain evidence="2 3">SAORIC-696</strain>
    </source>
</reference>
<evidence type="ECO:0000313" key="3">
    <source>
        <dbReference type="Proteomes" id="UP001214250"/>
    </source>
</evidence>
<dbReference type="RefSeq" id="WP_274150782.1">
    <property type="nucleotide sequence ID" value="NZ_CP117811.1"/>
</dbReference>
<feature type="region of interest" description="Disordered" evidence="1">
    <location>
        <begin position="20"/>
        <end position="46"/>
    </location>
</feature>
<sequence>MSKLTPEEIEAWIEQVHNGSCCSDQDQCTEDDKPKTDEAKNEAPQK</sequence>